<feature type="domain" description="Bacterial type II secretion system protein E" evidence="2">
    <location>
        <begin position="200"/>
        <end position="214"/>
    </location>
</feature>
<dbReference type="PROSITE" id="PS00662">
    <property type="entry name" value="T2SP_E"/>
    <property type="match status" value="1"/>
</dbReference>
<keyword evidence="4" id="KW-1185">Reference proteome</keyword>
<dbReference type="InterPro" id="IPR001482">
    <property type="entry name" value="T2SS/T4SS_dom"/>
</dbReference>
<dbReference type="InterPro" id="IPR003593">
    <property type="entry name" value="AAA+_ATPase"/>
</dbReference>
<dbReference type="NCBIfam" id="TIGR01420">
    <property type="entry name" value="pilT_fam"/>
    <property type="match status" value="1"/>
</dbReference>
<evidence type="ECO:0000259" key="2">
    <source>
        <dbReference type="PROSITE" id="PS00662"/>
    </source>
</evidence>
<proteinExistence type="inferred from homology"/>
<dbReference type="PANTHER" id="PTHR30486">
    <property type="entry name" value="TWITCHING MOTILITY PROTEIN PILT"/>
    <property type="match status" value="1"/>
</dbReference>
<dbReference type="CDD" id="cd01131">
    <property type="entry name" value="PilT"/>
    <property type="match status" value="1"/>
</dbReference>
<dbReference type="Proteomes" id="UP000019482">
    <property type="component" value="Unassembled WGS sequence"/>
</dbReference>
<sequence>MSERGNKVDSLKYLLKITVEKKASDLHLTVGIPPVIRVNGKLNRVTNEKLKSEDTEKYAKEILEDNYDSYIKHGECDSSFSVSGIGRFRVNVFKQRGSTAIAIRVVGLKIPTLNELNFPKVLKELTSYNRGLVLVTGPTGCGKSTTLAAMINEINSTRSAHIITLEDPIEYLHKHNKSIINQREIGKDTFSYSSALRAVLREDPDIILVGEMRDLDTISIALTAAETGHLVFSTLHTIGAAKTIDRIIDVFPPHQQQQVKIQLAAVIRGIISQQLITSADGQERIPAFEIMISTPAIKNMIREGKTHQIESSMQTGRKYGMKTMDICLSELYKKGLISSEAALGYAVDKEMLKRML</sequence>
<evidence type="ECO:0000313" key="4">
    <source>
        <dbReference type="Proteomes" id="UP000019482"/>
    </source>
</evidence>
<dbReference type="InterPro" id="IPR006321">
    <property type="entry name" value="PilT/PilU"/>
</dbReference>
<dbReference type="AlphaFoldDB" id="W6NDI8"/>
<gene>
    <name evidence="3" type="ORF">CTDIVETGP_0147</name>
</gene>
<dbReference type="SMART" id="SM00382">
    <property type="entry name" value="AAA"/>
    <property type="match status" value="1"/>
</dbReference>
<dbReference type="SUPFAM" id="SSF52540">
    <property type="entry name" value="P-loop containing nucleoside triphosphate hydrolases"/>
    <property type="match status" value="1"/>
</dbReference>
<evidence type="ECO:0000313" key="3">
    <source>
        <dbReference type="EMBL" id="CDL90077.1"/>
    </source>
</evidence>
<dbReference type="GO" id="GO:0016887">
    <property type="term" value="F:ATP hydrolysis activity"/>
    <property type="evidence" value="ECO:0007669"/>
    <property type="project" value="InterPro"/>
</dbReference>
<name>W6NDI8_CLOTY</name>
<comment type="similarity">
    <text evidence="1">Belongs to the GSP E family.</text>
</comment>
<evidence type="ECO:0000256" key="1">
    <source>
        <dbReference type="ARBA" id="ARBA00006611"/>
    </source>
</evidence>
<comment type="caution">
    <text evidence="3">The sequence shown here is derived from an EMBL/GenBank/DDBJ whole genome shotgun (WGS) entry which is preliminary data.</text>
</comment>
<dbReference type="GO" id="GO:0005524">
    <property type="term" value="F:ATP binding"/>
    <property type="evidence" value="ECO:0007669"/>
    <property type="project" value="InterPro"/>
</dbReference>
<dbReference type="InterPro" id="IPR050921">
    <property type="entry name" value="T4SS_GSP_E_ATPase"/>
</dbReference>
<organism evidence="3 4">
    <name type="scientific">Clostridium tyrobutyricum DIVETGP</name>
    <dbReference type="NCBI Taxonomy" id="1408889"/>
    <lineage>
        <taxon>Bacteria</taxon>
        <taxon>Bacillati</taxon>
        <taxon>Bacillota</taxon>
        <taxon>Clostridia</taxon>
        <taxon>Eubacteriales</taxon>
        <taxon>Clostridiaceae</taxon>
        <taxon>Clostridium</taxon>
    </lineage>
</organism>
<dbReference type="InterPro" id="IPR027417">
    <property type="entry name" value="P-loop_NTPase"/>
</dbReference>
<dbReference type="Pfam" id="PF00437">
    <property type="entry name" value="T2SSE"/>
    <property type="match status" value="1"/>
</dbReference>
<dbReference type="Gene3D" id="3.40.50.300">
    <property type="entry name" value="P-loop containing nucleotide triphosphate hydrolases"/>
    <property type="match status" value="1"/>
</dbReference>
<dbReference type="EMBL" id="CBXI010000003">
    <property type="protein sequence ID" value="CDL90077.1"/>
    <property type="molecule type" value="Genomic_DNA"/>
</dbReference>
<protein>
    <submittedName>
        <fullName evidence="3">Twitching motility protein PilT</fullName>
    </submittedName>
</protein>
<dbReference type="Gene3D" id="3.30.450.90">
    <property type="match status" value="1"/>
</dbReference>
<accession>W6NDI8</accession>
<reference evidence="3 4" key="1">
    <citation type="journal article" date="2015" name="Genome Announc.">
        <title>Draft Genome Sequence of Clostridium tyrobutyricum Strain DIVETGP, Isolated from Cow's Milk for Grana Padano Production.</title>
        <authorList>
            <person name="Soggiu A."/>
            <person name="Piras C."/>
            <person name="Gaiarsa S."/>
            <person name="Sassera D."/>
            <person name="Roncada P."/>
            <person name="Bendixen E."/>
            <person name="Brasca M."/>
            <person name="Bonizzi L."/>
        </authorList>
    </citation>
    <scope>NUCLEOTIDE SEQUENCE [LARGE SCALE GENOMIC DNA]</scope>
    <source>
        <strain evidence="3 4">DIVETGP</strain>
    </source>
</reference>
<dbReference type="OrthoDB" id="9808272at2"/>